<keyword evidence="5" id="KW-0539">Nucleus</keyword>
<evidence type="ECO:0000256" key="3">
    <source>
        <dbReference type="ARBA" id="ARBA00023125"/>
    </source>
</evidence>
<evidence type="ECO:0000256" key="2">
    <source>
        <dbReference type="ARBA" id="ARBA00023015"/>
    </source>
</evidence>
<dbReference type="CDD" id="cd14705">
    <property type="entry name" value="bZIP_Zip1"/>
    <property type="match status" value="1"/>
</dbReference>
<dbReference type="FunFam" id="1.20.5.170:FF:000075">
    <property type="entry name" value="BZIP transcription factor (MetR)"/>
    <property type="match status" value="1"/>
</dbReference>
<evidence type="ECO:0000313" key="9">
    <source>
        <dbReference type="EMBL" id="EFQ98814.1"/>
    </source>
</evidence>
<dbReference type="InterPro" id="IPR046347">
    <property type="entry name" value="bZIP_sf"/>
</dbReference>
<feature type="region of interest" description="Disordered" evidence="7">
    <location>
        <begin position="109"/>
        <end position="211"/>
    </location>
</feature>
<dbReference type="eggNOG" id="ENOG502S7ZI">
    <property type="taxonomic scope" value="Eukaryota"/>
</dbReference>
<evidence type="ECO:0000256" key="1">
    <source>
        <dbReference type="ARBA" id="ARBA00004123"/>
    </source>
</evidence>
<dbReference type="PANTHER" id="PTHR13044">
    <property type="entry name" value="ACTIVATING TRANSCRIPTION FACTOR ATF 4/5"/>
    <property type="match status" value="1"/>
</dbReference>
<dbReference type="Proteomes" id="UP000002669">
    <property type="component" value="Unassembled WGS sequence"/>
</dbReference>
<dbReference type="RefSeq" id="XP_003177766.1">
    <property type="nucleotide sequence ID" value="XM_003177718.1"/>
</dbReference>
<dbReference type="AlphaFoldDB" id="E5R3W8"/>
<dbReference type="VEuPathDB" id="FungiDB:MGYG_01829"/>
<keyword evidence="6" id="KW-0175">Coiled coil</keyword>
<feature type="compositionally biased region" description="Low complexity" evidence="7">
    <location>
        <begin position="67"/>
        <end position="82"/>
    </location>
</feature>
<keyword evidence="2" id="KW-0805">Transcription regulation</keyword>
<evidence type="ECO:0000256" key="7">
    <source>
        <dbReference type="SAM" id="MobiDB-lite"/>
    </source>
</evidence>
<dbReference type="HOGENOM" id="CLU_056562_0_0_1"/>
<dbReference type="Pfam" id="PF07716">
    <property type="entry name" value="bZIP_2"/>
    <property type="match status" value="1"/>
</dbReference>
<keyword evidence="3" id="KW-0238">DNA-binding</keyword>
<feature type="region of interest" description="Disordered" evidence="7">
    <location>
        <begin position="275"/>
        <end position="302"/>
    </location>
</feature>
<protein>
    <submittedName>
        <fullName evidence="9">Regulatory protein Cys-3</fullName>
    </submittedName>
</protein>
<feature type="compositionally biased region" description="Basic and acidic residues" evidence="7">
    <location>
        <begin position="192"/>
        <end position="203"/>
    </location>
</feature>
<dbReference type="Gene3D" id="1.20.5.170">
    <property type="match status" value="1"/>
</dbReference>
<dbReference type="PANTHER" id="PTHR13044:SF14">
    <property type="entry name" value="CRYPTOCEPHAL, ISOFORM A"/>
    <property type="match status" value="1"/>
</dbReference>
<dbReference type="InterPro" id="IPR004827">
    <property type="entry name" value="bZIP"/>
</dbReference>
<sequence length="302" mass="33781">MADFNGRRAPNFSQYLNDLNTLPSPFEQTAQPDDLQFDVDADLALFTNAEFLDFDPAGNVGGVDEQQQPVSSSSGTVSPTNGRQDMNYVGILNDFNISNFPYFQPQPQTVPVQSTTYPSAQPLPANTPLPQSSPIYQQQQQQQQHQQQQQQQHQRLQSQPQLQAPPPQPAVTQSQPATVPSKRKSDATTTSEADRLAQEEDKRRRNTAASARFRIKKKEREKNLEKTVKEVTSKNTALESRVSQLEMENRWLRNLIVEKNGSAISEGDLSGMFHKYQETTGQHQSQKQAPTTSPASELKSSP</sequence>
<keyword evidence="10" id="KW-1185">Reference proteome</keyword>
<comment type="subcellular location">
    <subcellularLocation>
        <location evidence="1">Nucleus</location>
    </subcellularLocation>
</comment>
<evidence type="ECO:0000259" key="8">
    <source>
        <dbReference type="PROSITE" id="PS50217"/>
    </source>
</evidence>
<gene>
    <name evidence="9" type="ORF">MGYG_01829</name>
</gene>
<evidence type="ECO:0000256" key="6">
    <source>
        <dbReference type="SAM" id="Coils"/>
    </source>
</evidence>
<evidence type="ECO:0000313" key="10">
    <source>
        <dbReference type="Proteomes" id="UP000002669"/>
    </source>
</evidence>
<dbReference type="PROSITE" id="PS00036">
    <property type="entry name" value="BZIP_BASIC"/>
    <property type="match status" value="1"/>
</dbReference>
<dbReference type="OrthoDB" id="1939598at2759"/>
<feature type="coiled-coil region" evidence="6">
    <location>
        <begin position="221"/>
        <end position="248"/>
    </location>
</feature>
<evidence type="ECO:0000256" key="4">
    <source>
        <dbReference type="ARBA" id="ARBA00023163"/>
    </source>
</evidence>
<dbReference type="GO" id="GO:0001228">
    <property type="term" value="F:DNA-binding transcription activator activity, RNA polymerase II-specific"/>
    <property type="evidence" value="ECO:0007669"/>
    <property type="project" value="TreeGrafter"/>
</dbReference>
<dbReference type="EMBL" id="DS989822">
    <property type="protein sequence ID" value="EFQ98814.1"/>
    <property type="molecule type" value="Genomic_DNA"/>
</dbReference>
<feature type="region of interest" description="Disordered" evidence="7">
    <location>
        <begin position="57"/>
        <end position="85"/>
    </location>
</feature>
<proteinExistence type="predicted"/>
<dbReference type="SMART" id="SM00338">
    <property type="entry name" value="BRLZ"/>
    <property type="match status" value="1"/>
</dbReference>
<name>E5R3W8_ARTGP</name>
<dbReference type="GO" id="GO:0000977">
    <property type="term" value="F:RNA polymerase II transcription regulatory region sequence-specific DNA binding"/>
    <property type="evidence" value="ECO:0007669"/>
    <property type="project" value="TreeGrafter"/>
</dbReference>
<feature type="compositionally biased region" description="Low complexity" evidence="7">
    <location>
        <begin position="128"/>
        <end position="162"/>
    </location>
</feature>
<feature type="compositionally biased region" description="Polar residues" evidence="7">
    <location>
        <begin position="278"/>
        <end position="302"/>
    </location>
</feature>
<dbReference type="SUPFAM" id="SSF57959">
    <property type="entry name" value="Leucine zipper domain"/>
    <property type="match status" value="1"/>
</dbReference>
<dbReference type="GO" id="GO:0005634">
    <property type="term" value="C:nucleus"/>
    <property type="evidence" value="ECO:0007669"/>
    <property type="project" value="UniProtKB-SubCell"/>
</dbReference>
<keyword evidence="4" id="KW-0804">Transcription</keyword>
<dbReference type="PROSITE" id="PS50217">
    <property type="entry name" value="BZIP"/>
    <property type="match status" value="1"/>
</dbReference>
<dbReference type="InParanoid" id="E5R3W8"/>
<dbReference type="OMA" id="EFDKFTD"/>
<feature type="compositionally biased region" description="Low complexity" evidence="7">
    <location>
        <begin position="109"/>
        <end position="118"/>
    </location>
</feature>
<feature type="domain" description="BZIP" evidence="8">
    <location>
        <begin position="196"/>
        <end position="259"/>
    </location>
</feature>
<evidence type="ECO:0000256" key="5">
    <source>
        <dbReference type="ARBA" id="ARBA00023242"/>
    </source>
</evidence>
<dbReference type="GeneID" id="10033101"/>
<organism evidence="10">
    <name type="scientific">Arthroderma gypseum (strain ATCC MYA-4604 / CBS 118893)</name>
    <name type="common">Microsporum gypseum</name>
    <dbReference type="NCBI Taxonomy" id="535722"/>
    <lineage>
        <taxon>Eukaryota</taxon>
        <taxon>Fungi</taxon>
        <taxon>Dikarya</taxon>
        <taxon>Ascomycota</taxon>
        <taxon>Pezizomycotina</taxon>
        <taxon>Eurotiomycetes</taxon>
        <taxon>Eurotiomycetidae</taxon>
        <taxon>Onygenales</taxon>
        <taxon>Arthrodermataceae</taxon>
        <taxon>Nannizzia</taxon>
    </lineage>
</organism>
<accession>E5R3W8</accession>
<dbReference type="STRING" id="535722.E5R3W8"/>
<reference evidence="10" key="1">
    <citation type="journal article" date="2012" name="MBio">
        <title>Comparative genome analysis of Trichophyton rubrum and related dermatophytes reveals candidate genes involved in infection.</title>
        <authorList>
            <person name="Martinez D.A."/>
            <person name="Oliver B.G."/>
            <person name="Graeser Y."/>
            <person name="Goldberg J.M."/>
            <person name="Li W."/>
            <person name="Martinez-Rossi N.M."/>
            <person name="Monod M."/>
            <person name="Shelest E."/>
            <person name="Barton R.C."/>
            <person name="Birch E."/>
            <person name="Brakhage A.A."/>
            <person name="Chen Z."/>
            <person name="Gurr S.J."/>
            <person name="Heiman D."/>
            <person name="Heitman J."/>
            <person name="Kosti I."/>
            <person name="Rossi A."/>
            <person name="Saif S."/>
            <person name="Samalova M."/>
            <person name="Saunders C.W."/>
            <person name="Shea T."/>
            <person name="Summerbell R.C."/>
            <person name="Xu J."/>
            <person name="Young S."/>
            <person name="Zeng Q."/>
            <person name="Birren B.W."/>
            <person name="Cuomo C.A."/>
            <person name="White T.C."/>
        </authorList>
    </citation>
    <scope>NUCLEOTIDE SEQUENCE [LARGE SCALE GENOMIC DNA]</scope>
    <source>
        <strain evidence="10">ATCC MYA-4604 / CBS 118893</strain>
    </source>
</reference>